<keyword evidence="11" id="KW-0472">Membrane</keyword>
<comment type="similarity">
    <text evidence="4">Belongs to the GMC oxidoreductase family.</text>
</comment>
<evidence type="ECO:0000313" key="15">
    <source>
        <dbReference type="Proteomes" id="UP000244906"/>
    </source>
</evidence>
<keyword evidence="7" id="KW-0812">Transmembrane</keyword>
<organism evidence="14 15">
    <name type="scientific">Pelagibaculum spongiae</name>
    <dbReference type="NCBI Taxonomy" id="2080658"/>
    <lineage>
        <taxon>Bacteria</taxon>
        <taxon>Pseudomonadati</taxon>
        <taxon>Pseudomonadota</taxon>
        <taxon>Gammaproteobacteria</taxon>
        <taxon>Oceanospirillales</taxon>
        <taxon>Pelagibaculum</taxon>
    </lineage>
</organism>
<feature type="domain" description="Glucose-methanol-choline oxidoreductase C-terminal" evidence="13">
    <location>
        <begin position="403"/>
        <end position="536"/>
    </location>
</feature>
<comment type="catalytic activity">
    <reaction evidence="1">
        <text>a long-chain primary fatty alcohol + O2 = a long-chain fatty aldehyde + H2O2</text>
        <dbReference type="Rhea" id="RHEA:22756"/>
        <dbReference type="ChEBI" id="CHEBI:15379"/>
        <dbReference type="ChEBI" id="CHEBI:16240"/>
        <dbReference type="ChEBI" id="CHEBI:17176"/>
        <dbReference type="ChEBI" id="CHEBI:77396"/>
        <dbReference type="EC" id="1.1.3.20"/>
    </reaction>
</comment>
<dbReference type="InterPro" id="IPR012400">
    <property type="entry name" value="Long_Oxdase"/>
</dbReference>
<dbReference type="PANTHER" id="PTHR46056">
    <property type="entry name" value="LONG-CHAIN-ALCOHOL OXIDASE"/>
    <property type="match status" value="1"/>
</dbReference>
<evidence type="ECO:0000256" key="10">
    <source>
        <dbReference type="ARBA" id="ARBA00023002"/>
    </source>
</evidence>
<dbReference type="SUPFAM" id="SSF51905">
    <property type="entry name" value="FAD/NAD(P)-binding domain"/>
    <property type="match status" value="1"/>
</dbReference>
<dbReference type="InterPro" id="IPR000172">
    <property type="entry name" value="GMC_OxRdtase_N"/>
</dbReference>
<dbReference type="InterPro" id="IPR036188">
    <property type="entry name" value="FAD/NAD-bd_sf"/>
</dbReference>
<evidence type="ECO:0000256" key="7">
    <source>
        <dbReference type="ARBA" id="ARBA00022692"/>
    </source>
</evidence>
<dbReference type="GO" id="GO:0016020">
    <property type="term" value="C:membrane"/>
    <property type="evidence" value="ECO:0007669"/>
    <property type="project" value="UniProtKB-SubCell"/>
</dbReference>
<evidence type="ECO:0000256" key="2">
    <source>
        <dbReference type="ARBA" id="ARBA00003842"/>
    </source>
</evidence>
<dbReference type="GO" id="GO:0050660">
    <property type="term" value="F:flavin adenine dinucleotide binding"/>
    <property type="evidence" value="ECO:0007669"/>
    <property type="project" value="InterPro"/>
</dbReference>
<dbReference type="Pfam" id="PF05199">
    <property type="entry name" value="GMC_oxred_C"/>
    <property type="match status" value="1"/>
</dbReference>
<dbReference type="InterPro" id="IPR007867">
    <property type="entry name" value="GMC_OxRtase_C"/>
</dbReference>
<evidence type="ECO:0000256" key="6">
    <source>
        <dbReference type="ARBA" id="ARBA00022630"/>
    </source>
</evidence>
<dbReference type="Pfam" id="PF00732">
    <property type="entry name" value="GMC_oxred_N"/>
    <property type="match status" value="1"/>
</dbReference>
<keyword evidence="9" id="KW-1133">Transmembrane helix</keyword>
<accession>A0A2V1GVQ7</accession>
<dbReference type="Gene3D" id="3.50.50.60">
    <property type="entry name" value="FAD/NAD(P)-binding domain"/>
    <property type="match status" value="2"/>
</dbReference>
<evidence type="ECO:0000256" key="1">
    <source>
        <dbReference type="ARBA" id="ARBA00000920"/>
    </source>
</evidence>
<dbReference type="AlphaFoldDB" id="A0A2V1GVQ7"/>
<comment type="caution">
    <text evidence="14">The sequence shown here is derived from an EMBL/GenBank/DDBJ whole genome shotgun (WGS) entry which is preliminary data.</text>
</comment>
<evidence type="ECO:0000256" key="11">
    <source>
        <dbReference type="ARBA" id="ARBA00023136"/>
    </source>
</evidence>
<feature type="domain" description="Glucose-methanol-choline oxidoreductase N-terminal" evidence="12">
    <location>
        <begin position="98"/>
        <end position="315"/>
    </location>
</feature>
<keyword evidence="15" id="KW-1185">Reference proteome</keyword>
<evidence type="ECO:0000313" key="14">
    <source>
        <dbReference type="EMBL" id="PVZ68421.1"/>
    </source>
</evidence>
<sequence>MGTHWLPWSAASFIWRCQLMIIDPIKQGLASGWDHRDGALLTEDLTLEADVAIIGSGAGGGVSAEILSQAGLKVLIIEEGPLKSSTDFKMMEKDAYPALYQESAGRQTADKAISIFQGRAVGGTTVVNWTTSFRTPDRTLDYWKENFAVEGFSAQEMLPWFLKMEQRLNIDTWKAPPNENNSILQRGLTKLGIPSHTIRRNVLGCWNLGYCGMGCPTNAKQSMLVTTLPAALNSGATLISRCRVEKIQFKSDQVVGLDCLALDASGNRPSGTKVTVKAKHYVLAGGAINSPALLLRSKAADPNKTIGARTFLHPVNAVAAEMPKRVEAYSGAPQSIYSDYFQQQDHAQEMGFKLEVPPLHPVLISIILGEFGEHHASLMQRYPRVHAMIALLRDGFHEQSQGGQVKLRDDGSPLLDYPITDYLWDGFRRAWKSMAETQFAAGAHRVIPMHLDSPVMGYSSWQEARREIDELPLQALRARLLSAHVMGGCAMGEDPKRSVVNSQGRFHHADNLWVFDGSAFPTSISANPQLSIYGLAAKQASGLAQRLTGTIPVSQSA</sequence>
<evidence type="ECO:0000256" key="8">
    <source>
        <dbReference type="ARBA" id="ARBA00022827"/>
    </source>
</evidence>
<comment type="function">
    <text evidence="2">Long-chain fatty alcohol oxidase involved in the omega-oxidation pathway of lipid degradation.</text>
</comment>
<dbReference type="OrthoDB" id="9787779at2"/>
<evidence type="ECO:0000256" key="9">
    <source>
        <dbReference type="ARBA" id="ARBA00022989"/>
    </source>
</evidence>
<protein>
    <recommendedName>
        <fullName evidence="5">long-chain-alcohol oxidase</fullName>
        <ecNumber evidence="5">1.1.3.20</ecNumber>
    </recommendedName>
</protein>
<keyword evidence="6" id="KW-0285">Flavoprotein</keyword>
<dbReference type="PANTHER" id="PTHR46056:SF12">
    <property type="entry name" value="LONG-CHAIN-ALCOHOL OXIDASE"/>
    <property type="match status" value="1"/>
</dbReference>
<evidence type="ECO:0000256" key="3">
    <source>
        <dbReference type="ARBA" id="ARBA00004370"/>
    </source>
</evidence>
<evidence type="ECO:0000259" key="13">
    <source>
        <dbReference type="Pfam" id="PF05199"/>
    </source>
</evidence>
<dbReference type="EC" id="1.1.3.20" evidence="5"/>
<keyword evidence="10" id="KW-0560">Oxidoreductase</keyword>
<dbReference type="EMBL" id="QDDL01000005">
    <property type="protein sequence ID" value="PVZ68421.1"/>
    <property type="molecule type" value="Genomic_DNA"/>
</dbReference>
<dbReference type="PIRSF" id="PIRSF028937">
    <property type="entry name" value="Lg_Ch_AO"/>
    <property type="match status" value="1"/>
</dbReference>
<gene>
    <name evidence="14" type="ORF">DC094_14180</name>
</gene>
<name>A0A2V1GVQ7_9GAMM</name>
<keyword evidence="8" id="KW-0274">FAD</keyword>
<evidence type="ECO:0000259" key="12">
    <source>
        <dbReference type="Pfam" id="PF00732"/>
    </source>
</evidence>
<evidence type="ECO:0000256" key="5">
    <source>
        <dbReference type="ARBA" id="ARBA00013125"/>
    </source>
</evidence>
<comment type="subcellular location">
    <subcellularLocation>
        <location evidence="3">Membrane</location>
    </subcellularLocation>
</comment>
<evidence type="ECO:0000256" key="4">
    <source>
        <dbReference type="ARBA" id="ARBA00010790"/>
    </source>
</evidence>
<reference evidence="14 15" key="1">
    <citation type="submission" date="2018-04" db="EMBL/GenBank/DDBJ databases">
        <title>Thalassorhabdus spongiae gen. nov., sp. nov., isolated from a marine sponge in South-West Iceland.</title>
        <authorList>
            <person name="Knobloch S."/>
            <person name="Daussin A."/>
            <person name="Johannsson R."/>
            <person name="Marteinsson V.T."/>
        </authorList>
    </citation>
    <scope>NUCLEOTIDE SEQUENCE [LARGE SCALE GENOMIC DNA]</scope>
    <source>
        <strain evidence="14 15">Hp12</strain>
    </source>
</reference>
<dbReference type="GO" id="GO:0046577">
    <property type="term" value="F:long-chain-alcohol oxidase activity"/>
    <property type="evidence" value="ECO:0007669"/>
    <property type="project" value="UniProtKB-EC"/>
</dbReference>
<proteinExistence type="inferred from homology"/>
<dbReference type="Proteomes" id="UP000244906">
    <property type="component" value="Unassembled WGS sequence"/>
</dbReference>